<evidence type="ECO:0000313" key="1">
    <source>
        <dbReference type="EMBL" id="NNH68905.1"/>
    </source>
</evidence>
<dbReference type="Proteomes" id="UP000586827">
    <property type="component" value="Unassembled WGS sequence"/>
</dbReference>
<gene>
    <name evidence="1" type="ORF">HLB23_03270</name>
</gene>
<dbReference type="EMBL" id="JABELX010000001">
    <property type="protein sequence ID" value="NNH68905.1"/>
    <property type="molecule type" value="Genomic_DNA"/>
</dbReference>
<protein>
    <recommendedName>
        <fullName evidence="3">DUF1963 domain-containing protein</fullName>
    </recommendedName>
</protein>
<keyword evidence="2" id="KW-1185">Reference proteome</keyword>
<accession>A0A849BXR3</accession>
<reference evidence="1 2" key="1">
    <citation type="submission" date="2020-05" db="EMBL/GenBank/DDBJ databases">
        <title>MicrobeNet Type strains.</title>
        <authorList>
            <person name="Nicholson A.C."/>
        </authorList>
    </citation>
    <scope>NUCLEOTIDE SEQUENCE [LARGE SCALE GENOMIC DNA]</scope>
    <source>
        <strain evidence="1 2">JCM 3224</strain>
    </source>
</reference>
<name>A0A849BXR3_9NOCA</name>
<proteinExistence type="predicted"/>
<evidence type="ECO:0000313" key="2">
    <source>
        <dbReference type="Proteomes" id="UP000586827"/>
    </source>
</evidence>
<comment type="caution">
    <text evidence="1">The sequence shown here is derived from an EMBL/GenBank/DDBJ whole genome shotgun (WGS) entry which is preliminary data.</text>
</comment>
<dbReference type="RefSeq" id="WP_157553136.1">
    <property type="nucleotide sequence ID" value="NZ_JABELX010000001.1"/>
</dbReference>
<evidence type="ECO:0008006" key="3">
    <source>
        <dbReference type="Google" id="ProtNLM"/>
    </source>
</evidence>
<organism evidence="1 2">
    <name type="scientific">Nocardia uniformis</name>
    <dbReference type="NCBI Taxonomy" id="53432"/>
    <lineage>
        <taxon>Bacteria</taxon>
        <taxon>Bacillati</taxon>
        <taxon>Actinomycetota</taxon>
        <taxon>Actinomycetes</taxon>
        <taxon>Mycobacteriales</taxon>
        <taxon>Nocardiaceae</taxon>
        <taxon>Nocardia</taxon>
    </lineage>
</organism>
<dbReference type="AlphaFoldDB" id="A0A849BXR3"/>
<sequence>MSSNGKIRRDVCIENVEVTHTSGTLTTDLARIVPEIDTYARPAVRLHPRPGRPAVSESHIGGPILWPDTQPWPRCGAIHCAHNLARSTARGVVLPVPSGQLTARERAARLSWKAASRRRADRASVAERTALLREPCATPLIPLAQLFAADFPEITFPAGKDIAQVMWRGLFDHDSIEVFWQDSADIIGIQQPPAAELAEEFGDTITMSACILDPERISDLPWYEELPPNVREQLVQCRPEPADTDDLAHNGARQYPPSLYYRLSAAPGFKIGGSMNWSTNDVPDLICPDCKASTALLLQLDTYEWPPGQPDSHWRPREDSQLVPGTPHYNLACEPTGLTIGRASHGGVFACSMNPEHSPQFICP</sequence>
<dbReference type="Gene3D" id="2.30.320.10">
    <property type="entry name" value="YwqG-like"/>
    <property type="match status" value="1"/>
</dbReference>